<dbReference type="SMART" id="SM00385">
    <property type="entry name" value="CYCLIN"/>
    <property type="match status" value="1"/>
</dbReference>
<dbReference type="GO" id="GO:0000278">
    <property type="term" value="P:mitotic cell cycle"/>
    <property type="evidence" value="ECO:0007669"/>
    <property type="project" value="UniProtKB-ARBA"/>
</dbReference>
<proteinExistence type="inferred from homology"/>
<dbReference type="AlphaFoldDB" id="A0AAE1LRC1"/>
<dbReference type="InterPro" id="IPR004367">
    <property type="entry name" value="Cyclin_C-dom"/>
</dbReference>
<dbReference type="InterPro" id="IPR048258">
    <property type="entry name" value="Cyclins_cyclin-box"/>
</dbReference>
<evidence type="ECO:0000259" key="6">
    <source>
        <dbReference type="SMART" id="SM01332"/>
    </source>
</evidence>
<dbReference type="Pfam" id="PF00134">
    <property type="entry name" value="Cyclin_N"/>
    <property type="match status" value="1"/>
</dbReference>
<keyword evidence="3" id="KW-0131">Cell cycle</keyword>
<evidence type="ECO:0000256" key="2">
    <source>
        <dbReference type="ARBA" id="ARBA00023127"/>
    </source>
</evidence>
<keyword evidence="8" id="KW-1185">Reference proteome</keyword>
<protein>
    <submittedName>
        <fullName evidence="7">G1/S-specific cyclin-D2</fullName>
    </submittedName>
</protein>
<feature type="domain" description="Cyclin-like" evidence="5">
    <location>
        <begin position="63"/>
        <end position="147"/>
    </location>
</feature>
<evidence type="ECO:0000256" key="3">
    <source>
        <dbReference type="ARBA" id="ARBA00023306"/>
    </source>
</evidence>
<comment type="similarity">
    <text evidence="4">Belongs to the cyclin family.</text>
</comment>
<dbReference type="Pfam" id="PF02984">
    <property type="entry name" value="Cyclin_C"/>
    <property type="match status" value="1"/>
</dbReference>
<name>A0AAE1LRC1_9NEOP</name>
<dbReference type="FunFam" id="1.10.472.10:FF:000003">
    <property type="entry name" value="G1/S-specific cyclin-D2"/>
    <property type="match status" value="1"/>
</dbReference>
<dbReference type="CDD" id="cd20515">
    <property type="entry name" value="CYCLIN_CCND_rpt1"/>
    <property type="match status" value="1"/>
</dbReference>
<sequence>MDLLCCESGIEIECRAYPDPALLNDDRVLLNMLGQEEKYTPTTPFFSCVQKDVTPQMRAIVSNWMLEVCEAQKCQEEVFPLSMNYMDRFLSVCPIVKTQLQLLGTACLLLASKLREPEHLSAAQLVSYTDHSFTEADLWSWELLVLSKLKWDMSAVTPHDFFDHILRRLPVDTTTWDVGMIRRHTQTFIALCARDYQFSLHPPSMIAAASLAAALHGLEWTKRSGVALNDLLVCLQGITGIEKDYLQTCLSQIEGMVTSMMNERDGGECDASKLAQLADVAVEHGDVKGAKAETPTDVQDIHF</sequence>
<evidence type="ECO:0000259" key="5">
    <source>
        <dbReference type="SMART" id="SM00385"/>
    </source>
</evidence>
<dbReference type="InterPro" id="IPR006671">
    <property type="entry name" value="Cyclin_N"/>
</dbReference>
<dbReference type="GO" id="GO:0051301">
    <property type="term" value="P:cell division"/>
    <property type="evidence" value="ECO:0007669"/>
    <property type="project" value="UniProtKB-KW"/>
</dbReference>
<reference evidence="7" key="1">
    <citation type="submission" date="2021-07" db="EMBL/GenBank/DDBJ databases">
        <authorList>
            <person name="Catto M.A."/>
            <person name="Jacobson A."/>
            <person name="Kennedy G."/>
            <person name="Labadie P."/>
            <person name="Hunt B.G."/>
            <person name="Srinivasan R."/>
        </authorList>
    </citation>
    <scope>NUCLEOTIDE SEQUENCE</scope>
    <source>
        <strain evidence="7">PL_HMW_Pooled</strain>
        <tissue evidence="7">Head</tissue>
    </source>
</reference>
<evidence type="ECO:0000313" key="8">
    <source>
        <dbReference type="Proteomes" id="UP001219518"/>
    </source>
</evidence>
<dbReference type="SMART" id="SM01332">
    <property type="entry name" value="Cyclin_C"/>
    <property type="match status" value="1"/>
</dbReference>
<organism evidence="7 8">
    <name type="scientific">Frankliniella fusca</name>
    <dbReference type="NCBI Taxonomy" id="407009"/>
    <lineage>
        <taxon>Eukaryota</taxon>
        <taxon>Metazoa</taxon>
        <taxon>Ecdysozoa</taxon>
        <taxon>Arthropoda</taxon>
        <taxon>Hexapoda</taxon>
        <taxon>Insecta</taxon>
        <taxon>Pterygota</taxon>
        <taxon>Neoptera</taxon>
        <taxon>Paraneoptera</taxon>
        <taxon>Thysanoptera</taxon>
        <taxon>Terebrantia</taxon>
        <taxon>Thripoidea</taxon>
        <taxon>Thripidae</taxon>
        <taxon>Frankliniella</taxon>
    </lineage>
</organism>
<dbReference type="InterPro" id="IPR039361">
    <property type="entry name" value="Cyclin"/>
</dbReference>
<gene>
    <name evidence="7" type="ORF">KUF71_015832</name>
</gene>
<keyword evidence="1" id="KW-0132">Cell division</keyword>
<evidence type="ECO:0000256" key="1">
    <source>
        <dbReference type="ARBA" id="ARBA00022618"/>
    </source>
</evidence>
<dbReference type="SUPFAM" id="SSF47954">
    <property type="entry name" value="Cyclin-like"/>
    <property type="match status" value="2"/>
</dbReference>
<dbReference type="EMBL" id="JAHWGI010001289">
    <property type="protein sequence ID" value="KAK3927547.1"/>
    <property type="molecule type" value="Genomic_DNA"/>
</dbReference>
<dbReference type="Proteomes" id="UP001219518">
    <property type="component" value="Unassembled WGS sequence"/>
</dbReference>
<feature type="domain" description="Cyclin C-terminal" evidence="6">
    <location>
        <begin position="156"/>
        <end position="277"/>
    </location>
</feature>
<dbReference type="Gene3D" id="1.10.472.10">
    <property type="entry name" value="Cyclin-like"/>
    <property type="match status" value="2"/>
</dbReference>
<dbReference type="CDD" id="cd20516">
    <property type="entry name" value="CYCLIN_CCND_rpt2"/>
    <property type="match status" value="1"/>
</dbReference>
<keyword evidence="2 4" id="KW-0195">Cyclin</keyword>
<dbReference type="PROSITE" id="PS00292">
    <property type="entry name" value="CYCLINS"/>
    <property type="match status" value="1"/>
</dbReference>
<dbReference type="InterPro" id="IPR013763">
    <property type="entry name" value="Cyclin-like_dom"/>
</dbReference>
<accession>A0AAE1LRC1</accession>
<comment type="caution">
    <text evidence="7">The sequence shown here is derived from an EMBL/GenBank/DDBJ whole genome shotgun (WGS) entry which is preliminary data.</text>
</comment>
<dbReference type="InterPro" id="IPR036915">
    <property type="entry name" value="Cyclin-like_sf"/>
</dbReference>
<evidence type="ECO:0000256" key="4">
    <source>
        <dbReference type="RuleBase" id="RU000383"/>
    </source>
</evidence>
<evidence type="ECO:0000313" key="7">
    <source>
        <dbReference type="EMBL" id="KAK3927547.1"/>
    </source>
</evidence>
<reference evidence="7" key="2">
    <citation type="journal article" date="2023" name="BMC Genomics">
        <title>Pest status, molecular evolution, and epigenetic factors derived from the genome assembly of Frankliniella fusca, a thysanopteran phytovirus vector.</title>
        <authorList>
            <person name="Catto M.A."/>
            <person name="Labadie P.E."/>
            <person name="Jacobson A.L."/>
            <person name="Kennedy G.G."/>
            <person name="Srinivasan R."/>
            <person name="Hunt B.G."/>
        </authorList>
    </citation>
    <scope>NUCLEOTIDE SEQUENCE</scope>
    <source>
        <strain evidence="7">PL_HMW_Pooled</strain>
    </source>
</reference>
<dbReference type="PANTHER" id="PTHR10177">
    <property type="entry name" value="CYCLINS"/>
    <property type="match status" value="1"/>
</dbReference>